<proteinExistence type="predicted"/>
<feature type="region of interest" description="Disordered" evidence="1">
    <location>
        <begin position="215"/>
        <end position="253"/>
    </location>
</feature>
<comment type="caution">
    <text evidence="2">The sequence shown here is derived from an EMBL/GenBank/DDBJ whole genome shotgun (WGS) entry which is preliminary data.</text>
</comment>
<reference evidence="2 3" key="1">
    <citation type="submission" date="2024-07" db="EMBL/GenBank/DDBJ databases">
        <title>Section-level genome sequencing and comparative genomics of Aspergillus sections Usti and Cavernicolus.</title>
        <authorList>
            <consortium name="Lawrence Berkeley National Laboratory"/>
            <person name="Nybo J.L."/>
            <person name="Vesth T.C."/>
            <person name="Theobald S."/>
            <person name="Frisvad J.C."/>
            <person name="Larsen T.O."/>
            <person name="Kjaerboelling I."/>
            <person name="Rothschild-Mancinelli K."/>
            <person name="Lyhne E.K."/>
            <person name="Kogle M.E."/>
            <person name="Barry K."/>
            <person name="Clum A."/>
            <person name="Na H."/>
            <person name="Ledsgaard L."/>
            <person name="Lin J."/>
            <person name="Lipzen A."/>
            <person name="Kuo A."/>
            <person name="Riley R."/>
            <person name="Mondo S."/>
            <person name="Labutti K."/>
            <person name="Haridas S."/>
            <person name="Pangalinan J."/>
            <person name="Salamov A.A."/>
            <person name="Simmons B.A."/>
            <person name="Magnuson J.K."/>
            <person name="Chen J."/>
            <person name="Drula E."/>
            <person name="Henrissat B."/>
            <person name="Wiebenga A."/>
            <person name="Lubbers R.J."/>
            <person name="Gomes A.C."/>
            <person name="Makela M.R."/>
            <person name="Stajich J."/>
            <person name="Grigoriev I.V."/>
            <person name="Mortensen U.H."/>
            <person name="De Vries R.P."/>
            <person name="Baker S.E."/>
            <person name="Andersen M.R."/>
        </authorList>
    </citation>
    <scope>NUCLEOTIDE SEQUENCE [LARGE SCALE GENOMIC DNA]</scope>
    <source>
        <strain evidence="2 3">CBS 588.65</strain>
    </source>
</reference>
<evidence type="ECO:0000313" key="3">
    <source>
        <dbReference type="Proteomes" id="UP001610334"/>
    </source>
</evidence>
<feature type="compositionally biased region" description="Low complexity" evidence="1">
    <location>
        <begin position="229"/>
        <end position="243"/>
    </location>
</feature>
<accession>A0ABR4HY67</accession>
<evidence type="ECO:0000313" key="2">
    <source>
        <dbReference type="EMBL" id="KAL2820433.1"/>
    </source>
</evidence>
<feature type="region of interest" description="Disordered" evidence="1">
    <location>
        <begin position="1"/>
        <end position="20"/>
    </location>
</feature>
<dbReference type="Proteomes" id="UP001610334">
    <property type="component" value="Unassembled WGS sequence"/>
</dbReference>
<organism evidence="2 3">
    <name type="scientific">Aspergillus granulosus</name>
    <dbReference type="NCBI Taxonomy" id="176169"/>
    <lineage>
        <taxon>Eukaryota</taxon>
        <taxon>Fungi</taxon>
        <taxon>Dikarya</taxon>
        <taxon>Ascomycota</taxon>
        <taxon>Pezizomycotina</taxon>
        <taxon>Eurotiomycetes</taxon>
        <taxon>Eurotiomycetidae</taxon>
        <taxon>Eurotiales</taxon>
        <taxon>Aspergillaceae</taxon>
        <taxon>Aspergillus</taxon>
        <taxon>Aspergillus subgen. Nidulantes</taxon>
    </lineage>
</organism>
<sequence length="316" mass="36555">MDHTRPIPSTKGLILQPPEALPSSVPYAAPTPYKWSQPPGLIPGPSQRPLQYISLDTTNHRSSVSQLPSAEGHRRILRESEFRELMRYVFEHRDQYADRNYSRKRFWQDLSHCIKGELGKDIRQPSRIVKRLVANRQAQLRGEGLAVSEAISDPELKQTLDKWIEFVDGLDRQRMEENSNRPIEQQINRQIAVQERDNVRTRQVDWIAREEEEGLEEEISIANTPSILSPTPVASSSVSTSRNTSRKRRRTADAATRIADALEICIQRQNSQLEDEERLQRFTKLINDRFKSLEQEMTEIKGLLAQIARDRDRQRG</sequence>
<gene>
    <name evidence="2" type="ORF">BJX63DRAFT_380777</name>
</gene>
<evidence type="ECO:0000256" key="1">
    <source>
        <dbReference type="SAM" id="MobiDB-lite"/>
    </source>
</evidence>
<dbReference type="EMBL" id="JBFXLT010000007">
    <property type="protein sequence ID" value="KAL2820433.1"/>
    <property type="molecule type" value="Genomic_DNA"/>
</dbReference>
<keyword evidence="3" id="KW-1185">Reference proteome</keyword>
<name>A0ABR4HY67_9EURO</name>
<protein>
    <submittedName>
        <fullName evidence="2">Uncharacterized protein</fullName>
    </submittedName>
</protein>